<keyword evidence="2" id="KW-0813">Transport</keyword>
<evidence type="ECO:0000256" key="3">
    <source>
        <dbReference type="ARBA" id="ARBA00022692"/>
    </source>
</evidence>
<evidence type="ECO:0000256" key="2">
    <source>
        <dbReference type="ARBA" id="ARBA00022448"/>
    </source>
</evidence>
<feature type="transmembrane region" description="Helical" evidence="7">
    <location>
        <begin position="212"/>
        <end position="234"/>
    </location>
</feature>
<accession>A0A0D0K6M1</accession>
<evidence type="ECO:0000256" key="7">
    <source>
        <dbReference type="SAM" id="Phobius"/>
    </source>
</evidence>
<dbReference type="PROSITE" id="PS50850">
    <property type="entry name" value="MFS"/>
    <property type="match status" value="1"/>
</dbReference>
<dbReference type="InterPro" id="IPR036259">
    <property type="entry name" value="MFS_trans_sf"/>
</dbReference>
<evidence type="ECO:0000256" key="5">
    <source>
        <dbReference type="ARBA" id="ARBA00023136"/>
    </source>
</evidence>
<evidence type="ECO:0000256" key="1">
    <source>
        <dbReference type="ARBA" id="ARBA00004127"/>
    </source>
</evidence>
<dbReference type="PANTHER" id="PTHR23501:SF191">
    <property type="entry name" value="VACUOLAR BASIC AMINO ACID TRANSPORTER 4"/>
    <property type="match status" value="1"/>
</dbReference>
<dbReference type="InterPro" id="IPR020846">
    <property type="entry name" value="MFS_dom"/>
</dbReference>
<dbReference type="EMBL" id="JXQV01000005">
    <property type="protein sequence ID" value="KIQ04211.1"/>
    <property type="molecule type" value="Genomic_DNA"/>
</dbReference>
<feature type="transmembrane region" description="Helical" evidence="7">
    <location>
        <begin position="16"/>
        <end position="34"/>
    </location>
</feature>
<evidence type="ECO:0000256" key="6">
    <source>
        <dbReference type="ARBA" id="ARBA00044273"/>
    </source>
</evidence>
<evidence type="ECO:0000256" key="4">
    <source>
        <dbReference type="ARBA" id="ARBA00022989"/>
    </source>
</evidence>
<dbReference type="GO" id="GO:0012505">
    <property type="term" value="C:endomembrane system"/>
    <property type="evidence" value="ECO:0007669"/>
    <property type="project" value="UniProtKB-SubCell"/>
</dbReference>
<comment type="caution">
    <text evidence="9">The sequence shown here is derived from an EMBL/GenBank/DDBJ whole genome shotgun (WGS) entry which is preliminary data.</text>
</comment>
<dbReference type="GO" id="GO:0005886">
    <property type="term" value="C:plasma membrane"/>
    <property type="evidence" value="ECO:0007669"/>
    <property type="project" value="TreeGrafter"/>
</dbReference>
<feature type="transmembrane region" description="Helical" evidence="7">
    <location>
        <begin position="306"/>
        <end position="329"/>
    </location>
</feature>
<feature type="transmembrane region" description="Helical" evidence="7">
    <location>
        <begin position="84"/>
        <end position="102"/>
    </location>
</feature>
<sequence>MSLSTSQPRTATGKQGLIIQLASSLTIMGSVMIAPMLPKITEEFSASTPGSLELIPLIVAGPALAITLFAPIAGLLADRFGRKSMLIIGCLLYALFGFMPALLSDLHLILGSRLLFGCAEAIIMTCCTTLIADYWAPSERMRYINRQVITIGIVGALFFVIGGIAGEGSWRTPFYLYLAPLLLLPAIATMLWEPDRRAEETGSSTASAPAGLGLTIASAYFLVFAGMVTCFVVTVMMPTVLVLIGVTSTSLIGAAAGLSILSTLGGSIAWPALRDRIGIAGVNAVMLSLMAAALFVLALAPSYQVALIAMVLQGLGAGFLVSNASLPLLLKLPPRLRARGVGGFTSCLYLGQFSSPLIIVALAGFFGGMPVGLSSAIITWACFTVVIASLWAAVGLSRGRQAIHTASAG</sequence>
<protein>
    <recommendedName>
        <fullName evidence="6">MFS-type drug efflux transporter P55</fullName>
    </recommendedName>
</protein>
<dbReference type="Pfam" id="PF07690">
    <property type="entry name" value="MFS_1"/>
    <property type="match status" value="1"/>
</dbReference>
<dbReference type="CDD" id="cd17473">
    <property type="entry name" value="MFS_arabinose_efflux_permease_like"/>
    <property type="match status" value="1"/>
</dbReference>
<dbReference type="AlphaFoldDB" id="A0A0D0K6M1"/>
<reference evidence="9 10" key="1">
    <citation type="submission" date="2014-12" db="EMBL/GenBank/DDBJ databases">
        <title>16Stimator: statistical estimation of ribosomal gene copy numbers from draft genome assemblies.</title>
        <authorList>
            <person name="Perisin M.A."/>
            <person name="Vetter M."/>
            <person name="Gilbert J.A."/>
            <person name="Bergelson J."/>
        </authorList>
    </citation>
    <scope>NUCLEOTIDE SEQUENCE [LARGE SCALE GENOMIC DNA]</scope>
    <source>
        <strain evidence="9 10">MEJ076</strain>
    </source>
</reference>
<organism evidence="9 10">
    <name type="scientific">Agrobacterium tumefaciens</name>
    <dbReference type="NCBI Taxonomy" id="358"/>
    <lineage>
        <taxon>Bacteria</taxon>
        <taxon>Pseudomonadati</taxon>
        <taxon>Pseudomonadota</taxon>
        <taxon>Alphaproteobacteria</taxon>
        <taxon>Hyphomicrobiales</taxon>
        <taxon>Rhizobiaceae</taxon>
        <taxon>Rhizobium/Agrobacterium group</taxon>
        <taxon>Agrobacterium</taxon>
        <taxon>Agrobacterium tumefaciens complex</taxon>
    </lineage>
</organism>
<feature type="transmembrane region" description="Helical" evidence="7">
    <location>
        <begin position="240"/>
        <end position="265"/>
    </location>
</feature>
<gene>
    <name evidence="9" type="ORF">RU07_06165</name>
</gene>
<dbReference type="Proteomes" id="UP000035017">
    <property type="component" value="Unassembled WGS sequence"/>
</dbReference>
<feature type="transmembrane region" description="Helical" evidence="7">
    <location>
        <begin position="372"/>
        <end position="394"/>
    </location>
</feature>
<feature type="transmembrane region" description="Helical" evidence="7">
    <location>
        <begin position="114"/>
        <end position="136"/>
    </location>
</feature>
<dbReference type="InterPro" id="IPR011701">
    <property type="entry name" value="MFS"/>
</dbReference>
<dbReference type="PANTHER" id="PTHR23501">
    <property type="entry name" value="MAJOR FACILITATOR SUPERFAMILY"/>
    <property type="match status" value="1"/>
</dbReference>
<feature type="transmembrane region" description="Helical" evidence="7">
    <location>
        <begin position="341"/>
        <end position="366"/>
    </location>
</feature>
<proteinExistence type="predicted"/>
<feature type="transmembrane region" description="Helical" evidence="7">
    <location>
        <begin position="174"/>
        <end position="192"/>
    </location>
</feature>
<feature type="transmembrane region" description="Helical" evidence="7">
    <location>
        <begin position="54"/>
        <end position="77"/>
    </location>
</feature>
<dbReference type="PROSITE" id="PS00216">
    <property type="entry name" value="SUGAR_TRANSPORT_1"/>
    <property type="match status" value="1"/>
</dbReference>
<feature type="domain" description="Major facilitator superfamily (MFS) profile" evidence="8">
    <location>
        <begin position="15"/>
        <end position="400"/>
    </location>
</feature>
<keyword evidence="5 7" id="KW-0472">Membrane</keyword>
<keyword evidence="3 7" id="KW-0812">Transmembrane</keyword>
<dbReference type="Gene3D" id="1.20.1250.20">
    <property type="entry name" value="MFS general substrate transporter like domains"/>
    <property type="match status" value="1"/>
</dbReference>
<evidence type="ECO:0000313" key="9">
    <source>
        <dbReference type="EMBL" id="KIQ04211.1"/>
    </source>
</evidence>
<dbReference type="SUPFAM" id="SSF103473">
    <property type="entry name" value="MFS general substrate transporter"/>
    <property type="match status" value="1"/>
</dbReference>
<feature type="transmembrane region" description="Helical" evidence="7">
    <location>
        <begin position="148"/>
        <end position="168"/>
    </location>
</feature>
<feature type="transmembrane region" description="Helical" evidence="7">
    <location>
        <begin position="277"/>
        <end position="300"/>
    </location>
</feature>
<dbReference type="GO" id="GO:0022857">
    <property type="term" value="F:transmembrane transporter activity"/>
    <property type="evidence" value="ECO:0007669"/>
    <property type="project" value="InterPro"/>
</dbReference>
<name>A0A0D0K6M1_AGRTU</name>
<evidence type="ECO:0000313" key="10">
    <source>
        <dbReference type="Proteomes" id="UP000035017"/>
    </source>
</evidence>
<dbReference type="OrthoDB" id="9812221at2"/>
<keyword evidence="4 7" id="KW-1133">Transmembrane helix</keyword>
<evidence type="ECO:0000259" key="8">
    <source>
        <dbReference type="PROSITE" id="PS50850"/>
    </source>
</evidence>
<dbReference type="InterPro" id="IPR005829">
    <property type="entry name" value="Sugar_transporter_CS"/>
</dbReference>
<comment type="subcellular location">
    <subcellularLocation>
        <location evidence="1">Endomembrane system</location>
        <topology evidence="1">Multi-pass membrane protein</topology>
    </subcellularLocation>
</comment>